<keyword evidence="3" id="KW-1185">Reference proteome</keyword>
<gene>
    <name evidence="2" type="ORF">NP233_g4420</name>
</gene>
<evidence type="ECO:0000313" key="3">
    <source>
        <dbReference type="Proteomes" id="UP001213000"/>
    </source>
</evidence>
<feature type="compositionally biased region" description="Polar residues" evidence="1">
    <location>
        <begin position="106"/>
        <end position="115"/>
    </location>
</feature>
<dbReference type="Proteomes" id="UP001213000">
    <property type="component" value="Unassembled WGS sequence"/>
</dbReference>
<evidence type="ECO:0000313" key="2">
    <source>
        <dbReference type="EMBL" id="KAJ3570405.1"/>
    </source>
</evidence>
<feature type="compositionally biased region" description="Polar residues" evidence="1">
    <location>
        <begin position="316"/>
        <end position="330"/>
    </location>
</feature>
<sequence length="368" mass="39551">MAIRTTALIHSHYIALQGYGLWDFKFHDISAPPRISDTTPSATPQRYQHISTSTLLLSPGRRIPGICLSDIALVGGADSYQEGTGIAAADSVTVDDTEDDQEVSSLDSSMCSSEINPPLPVSSSRDARGLGISGLRSKDGSGPFTGLGVICVRPFAWRHKSTSGNLEANAGGTPVDACCTHNTSHKRSVPHRVQCQTLTNVNTPLQTQKFKERPILECDPGSSDALHLAATETTPTQPPVTPNISVLSNRRISVPSRPTFKRFAAPTISSQLKRISNVAPNHTGFARAHRHRLSESSAPVPGTQSSSSSLGCSATRDQITTSTSLRSSHTGVRRFSRTTSLYFRPERRSVYETVALPLVLTSTPVIQL</sequence>
<organism evidence="2 3">
    <name type="scientific">Leucocoprinus birnbaumii</name>
    <dbReference type="NCBI Taxonomy" id="56174"/>
    <lineage>
        <taxon>Eukaryota</taxon>
        <taxon>Fungi</taxon>
        <taxon>Dikarya</taxon>
        <taxon>Basidiomycota</taxon>
        <taxon>Agaricomycotina</taxon>
        <taxon>Agaricomycetes</taxon>
        <taxon>Agaricomycetidae</taxon>
        <taxon>Agaricales</taxon>
        <taxon>Agaricineae</taxon>
        <taxon>Agaricaceae</taxon>
        <taxon>Leucocoprinus</taxon>
    </lineage>
</organism>
<accession>A0AAD5VYF3</accession>
<feature type="region of interest" description="Disordered" evidence="1">
    <location>
        <begin position="293"/>
        <end position="331"/>
    </location>
</feature>
<protein>
    <submittedName>
        <fullName evidence="2">Uncharacterized protein</fullName>
    </submittedName>
</protein>
<dbReference type="EMBL" id="JANIEX010000239">
    <property type="protein sequence ID" value="KAJ3570405.1"/>
    <property type="molecule type" value="Genomic_DNA"/>
</dbReference>
<comment type="caution">
    <text evidence="2">The sequence shown here is derived from an EMBL/GenBank/DDBJ whole genome shotgun (WGS) entry which is preliminary data.</text>
</comment>
<dbReference type="AlphaFoldDB" id="A0AAD5VYF3"/>
<evidence type="ECO:0000256" key="1">
    <source>
        <dbReference type="SAM" id="MobiDB-lite"/>
    </source>
</evidence>
<feature type="compositionally biased region" description="Low complexity" evidence="1">
    <location>
        <begin position="296"/>
        <end position="315"/>
    </location>
</feature>
<name>A0AAD5VYF3_9AGAR</name>
<feature type="region of interest" description="Disordered" evidence="1">
    <location>
        <begin position="105"/>
        <end position="126"/>
    </location>
</feature>
<proteinExistence type="predicted"/>
<reference evidence="2" key="1">
    <citation type="submission" date="2022-07" db="EMBL/GenBank/DDBJ databases">
        <title>Genome Sequence of Leucocoprinus birnbaumii.</title>
        <authorList>
            <person name="Buettner E."/>
        </authorList>
    </citation>
    <scope>NUCLEOTIDE SEQUENCE</scope>
    <source>
        <strain evidence="2">VT141</strain>
    </source>
</reference>